<gene>
    <name evidence="3" type="ORF">JOF53_005939</name>
</gene>
<keyword evidence="4" id="KW-1185">Reference proteome</keyword>
<feature type="domain" description="Smf/DprA SLOG" evidence="2">
    <location>
        <begin position="78"/>
        <end position="294"/>
    </location>
</feature>
<reference evidence="3 4" key="1">
    <citation type="submission" date="2021-03" db="EMBL/GenBank/DDBJ databases">
        <title>Sequencing the genomes of 1000 actinobacteria strains.</title>
        <authorList>
            <person name="Klenk H.-P."/>
        </authorList>
    </citation>
    <scope>NUCLEOTIDE SEQUENCE [LARGE SCALE GENOMIC DNA]</scope>
    <source>
        <strain evidence="3 4">DSM 44580</strain>
    </source>
</reference>
<accession>A0ABS5AKG5</accession>
<evidence type="ECO:0000256" key="1">
    <source>
        <dbReference type="ARBA" id="ARBA00006525"/>
    </source>
</evidence>
<dbReference type="PANTHER" id="PTHR43022:SF1">
    <property type="entry name" value="PROTEIN SMF"/>
    <property type="match status" value="1"/>
</dbReference>
<dbReference type="RefSeq" id="WP_086787919.1">
    <property type="nucleotide sequence ID" value="NZ_JAGIOO010000001.1"/>
</dbReference>
<dbReference type="InterPro" id="IPR003488">
    <property type="entry name" value="DprA"/>
</dbReference>
<protein>
    <submittedName>
        <fullName evidence="3">DNA processing protein</fullName>
    </submittedName>
</protein>
<dbReference type="InterPro" id="IPR057666">
    <property type="entry name" value="DrpA_SLOG"/>
</dbReference>
<evidence type="ECO:0000313" key="3">
    <source>
        <dbReference type="EMBL" id="MBP2477067.1"/>
    </source>
</evidence>
<dbReference type="EMBL" id="JAGIOO010000001">
    <property type="protein sequence ID" value="MBP2477067.1"/>
    <property type="molecule type" value="Genomic_DNA"/>
</dbReference>
<proteinExistence type="inferred from homology"/>
<dbReference type="Proteomes" id="UP001519363">
    <property type="component" value="Unassembled WGS sequence"/>
</dbReference>
<comment type="similarity">
    <text evidence="1">Belongs to the DprA/Smf family.</text>
</comment>
<comment type="caution">
    <text evidence="3">The sequence shown here is derived from an EMBL/GenBank/DDBJ whole genome shotgun (WGS) entry which is preliminary data.</text>
</comment>
<dbReference type="Pfam" id="PF02481">
    <property type="entry name" value="DNA_processg_A"/>
    <property type="match status" value="1"/>
</dbReference>
<dbReference type="Gene3D" id="3.40.50.450">
    <property type="match status" value="1"/>
</dbReference>
<dbReference type="NCBIfam" id="TIGR00732">
    <property type="entry name" value="dprA"/>
    <property type="match status" value="1"/>
</dbReference>
<dbReference type="SUPFAM" id="SSF102405">
    <property type="entry name" value="MCP/YpsA-like"/>
    <property type="match status" value="1"/>
</dbReference>
<evidence type="ECO:0000313" key="4">
    <source>
        <dbReference type="Proteomes" id="UP001519363"/>
    </source>
</evidence>
<sequence length="376" mass="38979">MSEPDPRVRLARAYLARVAEPPAPALTRFVDTLGPVEAATRVRTGEVPNEVASATEARREIDKAEADLAAAHALGARLLIPEDPDWPSWQFAAFGPAGLTGPLALWVHGNGALADVVERSVAIVGSRAATAYGEEIAHEFGAGLADLGVTVTSGAAVGIDAAAHRGALRRHGRTVAVVACGLDWPYPAAHTGLYKRILAGGGLVVSEYPPGARPAKHRFLIRNRLIAALSNGTVVVEAGARSGATNTAAHTTALGRPLMAVPGPVTSAMSIGTLALLRAEHAVPVGTAGQVVEAIGRLGVDLAEGPRGDLRDTDGLEPEALRVHEALPLRPGAHAEQLAVEAGLPLAKVRAVLPMLELVGLAQTSDEGWHRPARDR</sequence>
<name>A0ABS5AKG5_9PSEU</name>
<evidence type="ECO:0000259" key="2">
    <source>
        <dbReference type="Pfam" id="PF02481"/>
    </source>
</evidence>
<dbReference type="PANTHER" id="PTHR43022">
    <property type="entry name" value="PROTEIN SMF"/>
    <property type="match status" value="1"/>
</dbReference>
<organism evidence="3 4">
    <name type="scientific">Crossiella equi</name>
    <dbReference type="NCBI Taxonomy" id="130796"/>
    <lineage>
        <taxon>Bacteria</taxon>
        <taxon>Bacillati</taxon>
        <taxon>Actinomycetota</taxon>
        <taxon>Actinomycetes</taxon>
        <taxon>Pseudonocardiales</taxon>
        <taxon>Pseudonocardiaceae</taxon>
        <taxon>Crossiella</taxon>
    </lineage>
</organism>